<dbReference type="CDD" id="cd15831">
    <property type="entry name" value="BTAD"/>
    <property type="match status" value="1"/>
</dbReference>
<proteinExistence type="inferred from homology"/>
<dbReference type="AlphaFoldDB" id="A0A7W7FVT5"/>
<dbReference type="InterPro" id="IPR000792">
    <property type="entry name" value="Tscrpt_reg_LuxR_C"/>
</dbReference>
<gene>
    <name evidence="7" type="ORF">HNR67_005730</name>
</gene>
<dbReference type="InterPro" id="IPR027417">
    <property type="entry name" value="P-loop_NTPase"/>
</dbReference>
<keyword evidence="8" id="KW-1185">Reference proteome</keyword>
<keyword evidence="4" id="KW-0804">Transcription</keyword>
<dbReference type="SUPFAM" id="SSF52540">
    <property type="entry name" value="P-loop containing nucleoside triphosphate hydrolases"/>
    <property type="match status" value="1"/>
</dbReference>
<dbReference type="InterPro" id="IPR005158">
    <property type="entry name" value="BTAD"/>
</dbReference>
<dbReference type="RefSeq" id="WP_185005338.1">
    <property type="nucleotide sequence ID" value="NZ_BAAAUI010000001.1"/>
</dbReference>
<evidence type="ECO:0000259" key="6">
    <source>
        <dbReference type="PROSITE" id="PS51755"/>
    </source>
</evidence>
<accession>A0A7W7FVT5</accession>
<dbReference type="SMART" id="SM00421">
    <property type="entry name" value="HTH_LUXR"/>
    <property type="match status" value="1"/>
</dbReference>
<dbReference type="Gene3D" id="1.25.40.10">
    <property type="entry name" value="Tetratricopeptide repeat domain"/>
    <property type="match status" value="2"/>
</dbReference>
<feature type="domain" description="OmpR/PhoB-type" evidence="6">
    <location>
        <begin position="1"/>
        <end position="91"/>
    </location>
</feature>
<evidence type="ECO:0000256" key="4">
    <source>
        <dbReference type="ARBA" id="ARBA00023163"/>
    </source>
</evidence>
<dbReference type="PANTHER" id="PTHR35807:SF1">
    <property type="entry name" value="TRANSCRIPTIONAL REGULATOR REDD"/>
    <property type="match status" value="1"/>
</dbReference>
<dbReference type="EMBL" id="JACHMH010000001">
    <property type="protein sequence ID" value="MBB4679612.1"/>
    <property type="molecule type" value="Genomic_DNA"/>
</dbReference>
<protein>
    <submittedName>
        <fullName evidence="7">DNA-binding SARP family transcriptional activator/DNA-binding CsgD family transcriptional regulator</fullName>
    </submittedName>
</protein>
<evidence type="ECO:0000256" key="3">
    <source>
        <dbReference type="ARBA" id="ARBA00023125"/>
    </source>
</evidence>
<dbReference type="InterPro" id="IPR051677">
    <property type="entry name" value="AfsR-DnrI-RedD_regulator"/>
</dbReference>
<comment type="caution">
    <text evidence="7">The sequence shown here is derived from an EMBL/GenBank/DDBJ whole genome shotgun (WGS) entry which is preliminary data.</text>
</comment>
<comment type="similarity">
    <text evidence="1">Belongs to the AfsR/DnrI/RedD regulatory family.</text>
</comment>
<feature type="DNA-binding region" description="OmpR/PhoB-type" evidence="5">
    <location>
        <begin position="1"/>
        <end position="91"/>
    </location>
</feature>
<sequence>MYLRLLGALELLDDNGARAEVTAPKRRAVLALLGVHLNRIVPFGQLVRAAWGETPPANTRTALQTHIWALRKLLDPSVRLRTEGAGYVLLGPADLTDHSRFTALLETARGEQGEAAVRTLSSALELWRGAPLSDVPRTDALDALAQDLDELRLTTVEALGERLLDLHRPAEALAVLTPDVARHPFRESLVRLQIIAYSHSGQQARAIHTYHRVRQQLSTELGVDPSPLLRIAFESVLRPEPVPPVQPEMPAAPVPAVVAVDGPVGRDAELARLRAFLRELGAGRGGVACLVGEAGIGKSTLAETLLREAAETGLRLCAGAAERVEQDLPFAAISTALALSGVSADPEVTRIVDTLRGRGAATLKSSSRHEIEVVVTGLISALVEKWCTRTPVLVVLEDFQWADEASALVTHLLGRASALMPLGLLVTARPSPGRERVAEVLAQLARRDRAVLLELTPLTEQAIAALAERLLGTAPGERLRALLGRAAGNPLYATELVRGLAQADNLLVGEGTAEPLGAADGTLPASLRAVVDRQLRLLPQPARGVLDAAAALGYTCALAELAALCDLPEQVLAAAIAKAVTAGVLREGGPGQVGFRHDVVRQATLSGLSPAVAGALHHRIAHLLRDLGRPAERVLAHLAVSPLLDLSCVGWLADNAKEVIMRGPQLAIDLLSRARSVHGAPEVLTQRLAVNLALALMWSGRLEEADVAVREAMTVVLEPDPRAELSYLLTRTSLFSGRPVEALRQAELSLAMARPGAQMRRRLECMRGLALNSVGREQEAWELARLLLPEAVEAGDDTAVVYLMHLIGGIELTRGHLAASVATIDRGLHAIATAPVDPFTTITLVVVKAAAAIETDLMPEARSALAEGLAAVGTTTGAPVSWYHSMAAQLRFRTGEWDDALTEVSAATDAIFYEDDHFNVTRSALGLATLVMLRQGQVDRARSQFAKFRPVVAGGVNHFAYWVDWAGALLAEADGRPGEAVDRLLALFDTAARLPERFLGFIVPDLARLALATGRTAALAPMARRLRTEAGRQTASSVAAAEVLAAVLTADPAPLTTAATRFDTAEHPLPTAGCHELTAILLAHQGELAEATDALAQAVSAYRSLGAHWDIQRARTTLARLGVITPEPAAPVPTLIMSTLESDVAQHAARGLSNAEISTALGITREVVAKHLESVMRKWRLDSRLEIAAHVPAG</sequence>
<dbReference type="InterPro" id="IPR001867">
    <property type="entry name" value="OmpR/PhoB-type_DNA-bd"/>
</dbReference>
<dbReference type="Pfam" id="PF00196">
    <property type="entry name" value="GerE"/>
    <property type="match status" value="1"/>
</dbReference>
<dbReference type="Gene3D" id="1.10.10.10">
    <property type="entry name" value="Winged helix-like DNA-binding domain superfamily/Winged helix DNA-binding domain"/>
    <property type="match status" value="2"/>
</dbReference>
<dbReference type="SMART" id="SM00862">
    <property type="entry name" value="Trans_reg_C"/>
    <property type="match status" value="1"/>
</dbReference>
<dbReference type="SUPFAM" id="SSF48452">
    <property type="entry name" value="TPR-like"/>
    <property type="match status" value="1"/>
</dbReference>
<dbReference type="PROSITE" id="PS51755">
    <property type="entry name" value="OMPR_PHOB"/>
    <property type="match status" value="1"/>
</dbReference>
<dbReference type="GO" id="GO:0000160">
    <property type="term" value="P:phosphorelay signal transduction system"/>
    <property type="evidence" value="ECO:0007669"/>
    <property type="project" value="InterPro"/>
</dbReference>
<dbReference type="InterPro" id="IPR036388">
    <property type="entry name" value="WH-like_DNA-bd_sf"/>
</dbReference>
<evidence type="ECO:0000256" key="1">
    <source>
        <dbReference type="ARBA" id="ARBA00005820"/>
    </source>
</evidence>
<dbReference type="Pfam" id="PF13191">
    <property type="entry name" value="AAA_16"/>
    <property type="match status" value="1"/>
</dbReference>
<dbReference type="Gene3D" id="3.40.50.300">
    <property type="entry name" value="P-loop containing nucleotide triphosphate hydrolases"/>
    <property type="match status" value="1"/>
</dbReference>
<dbReference type="SMART" id="SM01043">
    <property type="entry name" value="BTAD"/>
    <property type="match status" value="1"/>
</dbReference>
<evidence type="ECO:0000256" key="2">
    <source>
        <dbReference type="ARBA" id="ARBA00023015"/>
    </source>
</evidence>
<keyword evidence="3 5" id="KW-0238">DNA-binding</keyword>
<evidence type="ECO:0000313" key="7">
    <source>
        <dbReference type="EMBL" id="MBB4679612.1"/>
    </source>
</evidence>
<reference evidence="7 8" key="1">
    <citation type="submission" date="2020-08" db="EMBL/GenBank/DDBJ databases">
        <title>Sequencing the genomes of 1000 actinobacteria strains.</title>
        <authorList>
            <person name="Klenk H.-P."/>
        </authorList>
    </citation>
    <scope>NUCLEOTIDE SEQUENCE [LARGE SCALE GENOMIC DNA]</scope>
    <source>
        <strain evidence="7 8">DSM 44230</strain>
    </source>
</reference>
<dbReference type="GO" id="GO:0006355">
    <property type="term" value="P:regulation of DNA-templated transcription"/>
    <property type="evidence" value="ECO:0007669"/>
    <property type="project" value="InterPro"/>
</dbReference>
<dbReference type="SUPFAM" id="SSF46894">
    <property type="entry name" value="C-terminal effector domain of the bipartite response regulators"/>
    <property type="match status" value="2"/>
</dbReference>
<dbReference type="Pfam" id="PF03704">
    <property type="entry name" value="BTAD"/>
    <property type="match status" value="1"/>
</dbReference>
<keyword evidence="2" id="KW-0805">Transcription regulation</keyword>
<evidence type="ECO:0000256" key="5">
    <source>
        <dbReference type="PROSITE-ProRule" id="PRU01091"/>
    </source>
</evidence>
<dbReference type="SMART" id="SM00382">
    <property type="entry name" value="AAA"/>
    <property type="match status" value="1"/>
</dbReference>
<dbReference type="InterPro" id="IPR016032">
    <property type="entry name" value="Sig_transdc_resp-reg_C-effctor"/>
</dbReference>
<dbReference type="PANTHER" id="PTHR35807">
    <property type="entry name" value="TRANSCRIPTIONAL REGULATOR REDD-RELATED"/>
    <property type="match status" value="1"/>
</dbReference>
<dbReference type="Proteomes" id="UP000533598">
    <property type="component" value="Unassembled WGS sequence"/>
</dbReference>
<dbReference type="InterPro" id="IPR011990">
    <property type="entry name" value="TPR-like_helical_dom_sf"/>
</dbReference>
<name>A0A7W7FVT5_9PSEU</name>
<dbReference type="InterPro" id="IPR041664">
    <property type="entry name" value="AAA_16"/>
</dbReference>
<evidence type="ECO:0000313" key="8">
    <source>
        <dbReference type="Proteomes" id="UP000533598"/>
    </source>
</evidence>
<organism evidence="7 8">
    <name type="scientific">Crossiella cryophila</name>
    <dbReference type="NCBI Taxonomy" id="43355"/>
    <lineage>
        <taxon>Bacteria</taxon>
        <taxon>Bacillati</taxon>
        <taxon>Actinomycetota</taxon>
        <taxon>Actinomycetes</taxon>
        <taxon>Pseudonocardiales</taxon>
        <taxon>Pseudonocardiaceae</taxon>
        <taxon>Crossiella</taxon>
    </lineage>
</organism>
<dbReference type="InterPro" id="IPR003593">
    <property type="entry name" value="AAA+_ATPase"/>
</dbReference>
<dbReference type="GO" id="GO:0003677">
    <property type="term" value="F:DNA binding"/>
    <property type="evidence" value="ECO:0007669"/>
    <property type="project" value="UniProtKB-UniRule"/>
</dbReference>